<dbReference type="InterPro" id="IPR005311">
    <property type="entry name" value="PBP_dimer"/>
</dbReference>
<evidence type="ECO:0000313" key="7">
    <source>
        <dbReference type="Proteomes" id="UP000295504"/>
    </source>
</evidence>
<evidence type="ECO:0000256" key="1">
    <source>
        <dbReference type="ARBA" id="ARBA00004370"/>
    </source>
</evidence>
<comment type="caution">
    <text evidence="6">The sequence shown here is derived from an EMBL/GenBank/DDBJ whole genome shotgun (WGS) entry which is preliminary data.</text>
</comment>
<dbReference type="SUPFAM" id="SSF56519">
    <property type="entry name" value="Penicillin binding protein dimerisation domain"/>
    <property type="match status" value="1"/>
</dbReference>
<feature type="domain" description="PASTA" evidence="5">
    <location>
        <begin position="661"/>
        <end position="720"/>
    </location>
</feature>
<feature type="transmembrane region" description="Helical" evidence="4">
    <location>
        <begin position="12"/>
        <end position="32"/>
    </location>
</feature>
<dbReference type="Gene3D" id="3.90.1310.10">
    <property type="entry name" value="Penicillin-binding protein 2a (Domain 2)"/>
    <property type="match status" value="1"/>
</dbReference>
<dbReference type="Proteomes" id="UP000295504">
    <property type="component" value="Unassembled WGS sequence"/>
</dbReference>
<comment type="similarity">
    <text evidence="2">Belongs to the transpeptidase family.</text>
</comment>
<evidence type="ECO:0000256" key="2">
    <source>
        <dbReference type="ARBA" id="ARBA00007171"/>
    </source>
</evidence>
<dbReference type="Pfam" id="PF00905">
    <property type="entry name" value="Transpeptidase"/>
    <property type="match status" value="1"/>
</dbReference>
<sequence length="727" mass="80921">MSVPSVSSKKRLLFIFTVVSFVMFCLIIRLGWIQLVNGEKYKELANSQQTRDIPIPAKRGIIYDRNGKKMAISASSNTVWVRPSEVQKPEEASKALSSILDLDEQETYEKISNKRYGLVRIARWVDDDLAELIRKEKLRGVWIAEDNKRFYPYGNFASYILGHTTDDNRGMAGIELEYDKYLSGLPGRWIKNTDGKGRQLSFSSEKYFAAENGLNVVLTIDEVIQHFAEKAIENALEANKAQRVMSLVMDVKTGDILAMAIKPDYDPNNPRVPLDEELKMQIDAMENDKKLEAWFKMWRNPIINDTYEPGSTFKIVTTSAALEEGIATPQSTYYSKGFIMVGGRQIKSWRWYNPFGHQTLAEAVANSDNPVFVELVQKLGAPTFYKYIETFGFAEPTGIDLPGERNSIMYNINAAGPVELATMSFGQSISITPIQLITAVSAVANNGKLMRPKLVKELVDSGGNVVHRFDDNLVRQIISEKTAMQMIDILESVVSETSLAYIPGYHVAGKTGTAQKVIDGRYAQSKYISSFVGFAPATNPEIAVLVIIDEPNGFSHFGGVVAAPVAKEIFEETLKYLDIKPKYTEKDEAIYTRQEVTVPDVRNLSIREASKIISNSKLDSRYGPEFTGNENAIVVDMFPKPGAKVFEKSTIILYTKTNNEIPSSVLVPNLIGKTIREANIIVESLGLKLNITGNGFATNQVPNSGVAVEPGTIINVEFNNDTNGNRN</sequence>
<reference evidence="6 7" key="1">
    <citation type="submission" date="2019-03" db="EMBL/GenBank/DDBJ databases">
        <title>Genomic Encyclopedia of Type Strains, Phase IV (KMG-IV): sequencing the most valuable type-strain genomes for metagenomic binning, comparative biology and taxonomic classification.</title>
        <authorList>
            <person name="Goeker M."/>
        </authorList>
    </citation>
    <scope>NUCLEOTIDE SEQUENCE [LARGE SCALE GENOMIC DNA]</scope>
    <source>
        <strain evidence="6 7">DSM 100013</strain>
    </source>
</reference>
<keyword evidence="3 4" id="KW-0472">Membrane</keyword>
<dbReference type="SUPFAM" id="SSF54184">
    <property type="entry name" value="Penicillin-binding protein 2x (pbp-2x), c-terminal domain"/>
    <property type="match status" value="2"/>
</dbReference>
<dbReference type="GO" id="GO:0071555">
    <property type="term" value="P:cell wall organization"/>
    <property type="evidence" value="ECO:0007669"/>
    <property type="project" value="TreeGrafter"/>
</dbReference>
<feature type="domain" description="PASTA" evidence="5">
    <location>
        <begin position="592"/>
        <end position="657"/>
    </location>
</feature>
<name>A0A4R2TXN1_9FIRM</name>
<evidence type="ECO:0000256" key="3">
    <source>
        <dbReference type="ARBA" id="ARBA00023136"/>
    </source>
</evidence>
<dbReference type="SUPFAM" id="SSF56601">
    <property type="entry name" value="beta-lactamase/transpeptidase-like"/>
    <property type="match status" value="1"/>
</dbReference>
<dbReference type="Pfam" id="PF03793">
    <property type="entry name" value="PASTA"/>
    <property type="match status" value="2"/>
</dbReference>
<proteinExistence type="inferred from homology"/>
<dbReference type="PROSITE" id="PS51178">
    <property type="entry name" value="PASTA"/>
    <property type="match status" value="2"/>
</dbReference>
<keyword evidence="4" id="KW-1133">Transmembrane helix</keyword>
<dbReference type="EMBL" id="SLYC01000001">
    <property type="protein sequence ID" value="TCQ07996.1"/>
    <property type="molecule type" value="Genomic_DNA"/>
</dbReference>
<keyword evidence="4" id="KW-0812">Transmembrane</keyword>
<evidence type="ECO:0000256" key="4">
    <source>
        <dbReference type="SAM" id="Phobius"/>
    </source>
</evidence>
<dbReference type="CDD" id="cd06576">
    <property type="entry name" value="PASTA_Pbp2x-like_1"/>
    <property type="match status" value="1"/>
</dbReference>
<dbReference type="PANTHER" id="PTHR30627">
    <property type="entry name" value="PEPTIDOGLYCAN D,D-TRANSPEPTIDASE"/>
    <property type="match status" value="1"/>
</dbReference>
<dbReference type="SMART" id="SM00740">
    <property type="entry name" value="PASTA"/>
    <property type="match status" value="2"/>
</dbReference>
<dbReference type="RefSeq" id="WP_132847173.1">
    <property type="nucleotide sequence ID" value="NZ_CP058648.1"/>
</dbReference>
<accession>A0A4R2TXN1</accession>
<dbReference type="GO" id="GO:0005886">
    <property type="term" value="C:plasma membrane"/>
    <property type="evidence" value="ECO:0007669"/>
    <property type="project" value="TreeGrafter"/>
</dbReference>
<dbReference type="InterPro" id="IPR005543">
    <property type="entry name" value="PASTA_dom"/>
</dbReference>
<dbReference type="OrthoDB" id="9804124at2"/>
<dbReference type="Gene3D" id="3.30.10.20">
    <property type="match status" value="1"/>
</dbReference>
<dbReference type="CDD" id="cd06575">
    <property type="entry name" value="PASTA_Pbp2x-like_2"/>
    <property type="match status" value="1"/>
</dbReference>
<dbReference type="InterPro" id="IPR036138">
    <property type="entry name" value="PBP_dimer_sf"/>
</dbReference>
<dbReference type="PANTHER" id="PTHR30627:SF1">
    <property type="entry name" value="PEPTIDOGLYCAN D,D-TRANSPEPTIDASE FTSI"/>
    <property type="match status" value="1"/>
</dbReference>
<protein>
    <submittedName>
        <fullName evidence="6">Stage V sporulation protein D (Sporulation-specific penicillin-binding protein)</fullName>
    </submittedName>
</protein>
<dbReference type="AlphaFoldDB" id="A0A4R2TXN1"/>
<organism evidence="6 7">
    <name type="scientific">Serpentinicella alkaliphila</name>
    <dbReference type="NCBI Taxonomy" id="1734049"/>
    <lineage>
        <taxon>Bacteria</taxon>
        <taxon>Bacillati</taxon>
        <taxon>Bacillota</taxon>
        <taxon>Clostridia</taxon>
        <taxon>Peptostreptococcales</taxon>
        <taxon>Natronincolaceae</taxon>
        <taxon>Serpentinicella</taxon>
    </lineage>
</organism>
<dbReference type="InterPro" id="IPR001460">
    <property type="entry name" value="PCN-bd_Tpept"/>
</dbReference>
<gene>
    <name evidence="6" type="ORF">EDD79_100180</name>
</gene>
<dbReference type="InterPro" id="IPR050515">
    <property type="entry name" value="Beta-lactam/transpept"/>
</dbReference>
<evidence type="ECO:0000313" key="6">
    <source>
        <dbReference type="EMBL" id="TCQ07996.1"/>
    </source>
</evidence>
<dbReference type="Gene3D" id="3.40.710.10">
    <property type="entry name" value="DD-peptidase/beta-lactamase superfamily"/>
    <property type="match status" value="1"/>
</dbReference>
<evidence type="ECO:0000259" key="5">
    <source>
        <dbReference type="PROSITE" id="PS51178"/>
    </source>
</evidence>
<keyword evidence="7" id="KW-1185">Reference proteome</keyword>
<dbReference type="InterPro" id="IPR012338">
    <property type="entry name" value="Beta-lactam/transpept-like"/>
</dbReference>
<dbReference type="Pfam" id="PF03717">
    <property type="entry name" value="PBP_dimer"/>
    <property type="match status" value="1"/>
</dbReference>
<dbReference type="GO" id="GO:0008658">
    <property type="term" value="F:penicillin binding"/>
    <property type="evidence" value="ECO:0007669"/>
    <property type="project" value="InterPro"/>
</dbReference>
<comment type="subcellular location">
    <subcellularLocation>
        <location evidence="1">Membrane</location>
    </subcellularLocation>
</comment>